<proteinExistence type="predicted"/>
<evidence type="ECO:0000256" key="6">
    <source>
        <dbReference type="SAM" id="Phobius"/>
    </source>
</evidence>
<dbReference type="VEuPathDB" id="FungiDB:BO71DRAFT_482878"/>
<keyword evidence="3 6" id="KW-0812">Transmembrane</keyword>
<evidence type="ECO:0000256" key="4">
    <source>
        <dbReference type="ARBA" id="ARBA00022989"/>
    </source>
</evidence>
<organism evidence="7 8">
    <name type="scientific">Aspergillus ellipticus CBS 707.79</name>
    <dbReference type="NCBI Taxonomy" id="1448320"/>
    <lineage>
        <taxon>Eukaryota</taxon>
        <taxon>Fungi</taxon>
        <taxon>Dikarya</taxon>
        <taxon>Ascomycota</taxon>
        <taxon>Pezizomycotina</taxon>
        <taxon>Eurotiomycetes</taxon>
        <taxon>Eurotiomycetidae</taxon>
        <taxon>Eurotiales</taxon>
        <taxon>Aspergillaceae</taxon>
        <taxon>Aspergillus</taxon>
        <taxon>Aspergillus subgen. Circumdati</taxon>
    </lineage>
</organism>
<evidence type="ECO:0000256" key="3">
    <source>
        <dbReference type="ARBA" id="ARBA00022692"/>
    </source>
</evidence>
<evidence type="ECO:0000256" key="2">
    <source>
        <dbReference type="ARBA" id="ARBA00022448"/>
    </source>
</evidence>
<feature type="transmembrane region" description="Helical" evidence="6">
    <location>
        <begin position="174"/>
        <end position="194"/>
    </location>
</feature>
<dbReference type="STRING" id="1448320.A0A319DDH3"/>
<sequence>MGRWSYFTPREKHIILDRVLLDDPTKTRGHIKITGRDIWNTVRKTATIQHFMITLVSMSAFQGLNTYTPSMIKSFGFGAIRANALASVPVYASIVWTTILAYLSDKTGHRGPFVLLCITWNVISYACLKTSPTDASAWNKYAVIAIANVAYCSMHVLNVGWLAFYCKTPQERSIAMALIVMAANCSGISGSQIFRTADAPLYKHGLTAILALAAASWVQTLVLNLQYLYRRKRAQKGTA</sequence>
<keyword evidence="2" id="KW-0813">Transport</keyword>
<feature type="transmembrane region" description="Helical" evidence="6">
    <location>
        <begin position="140"/>
        <end position="162"/>
    </location>
</feature>
<comment type="subcellular location">
    <subcellularLocation>
        <location evidence="1">Membrane</location>
        <topology evidence="1">Multi-pass membrane protein</topology>
    </subcellularLocation>
</comment>
<protein>
    <submittedName>
        <fullName evidence="7">MFS general substrate transporter</fullName>
    </submittedName>
</protein>
<dbReference type="EMBL" id="KZ825852">
    <property type="protein sequence ID" value="PYH95470.1"/>
    <property type="molecule type" value="Genomic_DNA"/>
</dbReference>
<feature type="transmembrane region" description="Helical" evidence="6">
    <location>
        <begin position="206"/>
        <end position="229"/>
    </location>
</feature>
<dbReference type="PANTHER" id="PTHR43791:SF32">
    <property type="entry name" value="MAJOR FACILITATOR SUPERFAMILY (MFS) PROFILE DOMAIN-CONTAINING PROTEIN"/>
    <property type="match status" value="1"/>
</dbReference>
<evidence type="ECO:0000313" key="7">
    <source>
        <dbReference type="EMBL" id="PYH95470.1"/>
    </source>
</evidence>
<accession>A0A319DDH3</accession>
<dbReference type="SUPFAM" id="SSF103473">
    <property type="entry name" value="MFS general substrate transporter"/>
    <property type="match status" value="1"/>
</dbReference>
<dbReference type="Pfam" id="PF07690">
    <property type="entry name" value="MFS_1"/>
    <property type="match status" value="1"/>
</dbReference>
<dbReference type="GO" id="GO:0016020">
    <property type="term" value="C:membrane"/>
    <property type="evidence" value="ECO:0007669"/>
    <property type="project" value="UniProtKB-SubCell"/>
</dbReference>
<feature type="transmembrane region" description="Helical" evidence="6">
    <location>
        <begin position="84"/>
        <end position="104"/>
    </location>
</feature>
<dbReference type="OrthoDB" id="2985014at2759"/>
<gene>
    <name evidence="7" type="ORF">BO71DRAFT_482878</name>
</gene>
<dbReference type="InterPro" id="IPR011701">
    <property type="entry name" value="MFS"/>
</dbReference>
<dbReference type="GO" id="GO:0022857">
    <property type="term" value="F:transmembrane transporter activity"/>
    <property type="evidence" value="ECO:0007669"/>
    <property type="project" value="InterPro"/>
</dbReference>
<dbReference type="Proteomes" id="UP000247810">
    <property type="component" value="Unassembled WGS sequence"/>
</dbReference>
<keyword evidence="5 6" id="KW-0472">Membrane</keyword>
<feature type="transmembrane region" description="Helical" evidence="6">
    <location>
        <begin position="46"/>
        <end position="64"/>
    </location>
</feature>
<name>A0A319DDH3_9EURO</name>
<evidence type="ECO:0000256" key="5">
    <source>
        <dbReference type="ARBA" id="ARBA00023136"/>
    </source>
</evidence>
<dbReference type="InterPro" id="IPR036259">
    <property type="entry name" value="MFS_trans_sf"/>
</dbReference>
<dbReference type="AlphaFoldDB" id="A0A319DDH3"/>
<reference evidence="7 8" key="1">
    <citation type="submission" date="2018-02" db="EMBL/GenBank/DDBJ databases">
        <title>The genomes of Aspergillus section Nigri reveals drivers in fungal speciation.</title>
        <authorList>
            <consortium name="DOE Joint Genome Institute"/>
            <person name="Vesth T.C."/>
            <person name="Nybo J."/>
            <person name="Theobald S."/>
            <person name="Brandl J."/>
            <person name="Frisvad J.C."/>
            <person name="Nielsen K.F."/>
            <person name="Lyhne E.K."/>
            <person name="Kogle M.E."/>
            <person name="Kuo A."/>
            <person name="Riley R."/>
            <person name="Clum A."/>
            <person name="Nolan M."/>
            <person name="Lipzen A."/>
            <person name="Salamov A."/>
            <person name="Henrissat B."/>
            <person name="Wiebenga A."/>
            <person name="De vries R.P."/>
            <person name="Grigoriev I.V."/>
            <person name="Mortensen U.H."/>
            <person name="Andersen M.R."/>
            <person name="Baker S.E."/>
        </authorList>
    </citation>
    <scope>NUCLEOTIDE SEQUENCE [LARGE SCALE GENOMIC DNA]</scope>
    <source>
        <strain evidence="7 8">CBS 707.79</strain>
    </source>
</reference>
<feature type="transmembrane region" description="Helical" evidence="6">
    <location>
        <begin position="111"/>
        <end position="128"/>
    </location>
</feature>
<evidence type="ECO:0000256" key="1">
    <source>
        <dbReference type="ARBA" id="ARBA00004141"/>
    </source>
</evidence>
<dbReference type="PANTHER" id="PTHR43791">
    <property type="entry name" value="PERMEASE-RELATED"/>
    <property type="match status" value="1"/>
</dbReference>
<keyword evidence="4 6" id="KW-1133">Transmembrane helix</keyword>
<keyword evidence="8" id="KW-1185">Reference proteome</keyword>
<evidence type="ECO:0000313" key="8">
    <source>
        <dbReference type="Proteomes" id="UP000247810"/>
    </source>
</evidence>
<dbReference type="Gene3D" id="1.20.1250.20">
    <property type="entry name" value="MFS general substrate transporter like domains"/>
    <property type="match status" value="1"/>
</dbReference>